<keyword evidence="5" id="KW-0346">Stress response</keyword>
<dbReference type="SUPFAM" id="SSF49764">
    <property type="entry name" value="HSP20-like chaperones"/>
    <property type="match status" value="1"/>
</dbReference>
<evidence type="ECO:0000313" key="5">
    <source>
        <dbReference type="EMBL" id="AFV88582.1"/>
    </source>
</evidence>
<gene>
    <name evidence="5" type="ordered locus">PACID_07440</name>
</gene>
<dbReference type="EMBL" id="CP003493">
    <property type="protein sequence ID" value="AFV88582.1"/>
    <property type="molecule type" value="Genomic_DNA"/>
</dbReference>
<dbReference type="KEGG" id="pbo:PACID_07440"/>
<protein>
    <submittedName>
        <fullName evidence="5">Heat shock protein 20 2 (20 kDa chaperone 2)</fullName>
    </submittedName>
</protein>
<comment type="similarity">
    <text evidence="1 2">Belongs to the small heat shock protein (HSP20) family.</text>
</comment>
<dbReference type="InterPro" id="IPR031107">
    <property type="entry name" value="Small_HSP"/>
</dbReference>
<evidence type="ECO:0000256" key="3">
    <source>
        <dbReference type="SAM" id="MobiDB-lite"/>
    </source>
</evidence>
<dbReference type="Pfam" id="PF00011">
    <property type="entry name" value="HSP20"/>
    <property type="match status" value="1"/>
</dbReference>
<feature type="region of interest" description="Disordered" evidence="3">
    <location>
        <begin position="129"/>
        <end position="178"/>
    </location>
</feature>
<dbReference type="CDD" id="cd06464">
    <property type="entry name" value="ACD_sHsps-like"/>
    <property type="match status" value="1"/>
</dbReference>
<dbReference type="RefSeq" id="WP_015069495.1">
    <property type="nucleotide sequence ID" value="NC_019395.1"/>
</dbReference>
<dbReference type="AlphaFoldDB" id="K7S1X1"/>
<dbReference type="InterPro" id="IPR002068">
    <property type="entry name" value="A-crystallin/Hsp20_dom"/>
</dbReference>
<dbReference type="STRING" id="1171373.PACID_07440"/>
<dbReference type="Gene3D" id="2.60.40.790">
    <property type="match status" value="1"/>
</dbReference>
<dbReference type="GeneID" id="88083657"/>
<dbReference type="Proteomes" id="UP000000214">
    <property type="component" value="Chromosome"/>
</dbReference>
<reference evidence="5 6" key="1">
    <citation type="journal article" date="2012" name="BMC Genomics">
        <title>The genome sequence of Propionibacterium acidipropionici provides insights into its biotechnological and industrial potential.</title>
        <authorList>
            <person name="Parizzi L.P."/>
            <person name="Grassi M.C."/>
            <person name="Llerena L.A."/>
            <person name="Carazzolle M.F."/>
            <person name="Queiroz V.L."/>
            <person name="Lunardi I."/>
            <person name="Zeidler A.F."/>
            <person name="Teixeira P.J."/>
            <person name="Mieczkowski P."/>
            <person name="Rincones J."/>
            <person name="Pereira G.A."/>
        </authorList>
    </citation>
    <scope>NUCLEOTIDE SEQUENCE [LARGE SCALE GENOMIC DNA]</scope>
    <source>
        <strain evidence="6">ATCC 4875 / DSM 20272 / JCM 6432 / NBRC 12425 / NCIMB 8070</strain>
    </source>
</reference>
<evidence type="ECO:0000256" key="2">
    <source>
        <dbReference type="RuleBase" id="RU003616"/>
    </source>
</evidence>
<evidence type="ECO:0000256" key="1">
    <source>
        <dbReference type="PROSITE-ProRule" id="PRU00285"/>
    </source>
</evidence>
<dbReference type="PATRIC" id="fig|1171373.8.peg.751"/>
<feature type="domain" description="SHSP" evidence="4">
    <location>
        <begin position="23"/>
        <end position="138"/>
    </location>
</feature>
<dbReference type="HOGENOM" id="CLU_046737_9_0_11"/>
<accession>K7S1X1</accession>
<organism evidence="5 6">
    <name type="scientific">Acidipropionibacterium acidipropionici (strain ATCC 4875 / DSM 20272 / JCM 6432 / NBRC 12425 / NCIMB 8070 / 4)</name>
    <name type="common">Propionibacterium acidipropionici</name>
    <dbReference type="NCBI Taxonomy" id="1171373"/>
    <lineage>
        <taxon>Bacteria</taxon>
        <taxon>Bacillati</taxon>
        <taxon>Actinomycetota</taxon>
        <taxon>Actinomycetes</taxon>
        <taxon>Propionibacteriales</taxon>
        <taxon>Propionibacteriaceae</taxon>
        <taxon>Acidipropionibacterium</taxon>
    </lineage>
</organism>
<evidence type="ECO:0000313" key="6">
    <source>
        <dbReference type="Proteomes" id="UP000000214"/>
    </source>
</evidence>
<evidence type="ECO:0000259" key="4">
    <source>
        <dbReference type="PROSITE" id="PS01031"/>
    </source>
</evidence>
<dbReference type="InterPro" id="IPR008978">
    <property type="entry name" value="HSP20-like_chaperone"/>
</dbReference>
<dbReference type="eggNOG" id="COG0071">
    <property type="taxonomic scope" value="Bacteria"/>
</dbReference>
<name>K7S1X1_ACIA4</name>
<dbReference type="PROSITE" id="PS01031">
    <property type="entry name" value="SHSP"/>
    <property type="match status" value="1"/>
</dbReference>
<proteinExistence type="inferred from homology"/>
<dbReference type="PANTHER" id="PTHR11527">
    <property type="entry name" value="HEAT-SHOCK PROTEIN 20 FAMILY MEMBER"/>
    <property type="match status" value="1"/>
</dbReference>
<sequence length="178" mass="19723">MALVEYNPFRGLDRFFDQFAQMASGDSRLMPMDLYRDGDDFVARMDLPGVDPSSIDIDVHDNVLTVRAERKANDVKHDEHSGWVSRERSYGSFARQLSLDSSLDASRITADYTDGELVLTIPVAEEAKPQKIQVTQGQHRAVTVGTDESDASEQKAETSTDAKAAPEPMGPSEPEHHN</sequence>